<dbReference type="EMBL" id="JBHSWD010000002">
    <property type="protein sequence ID" value="MFC6592833.1"/>
    <property type="molecule type" value="Genomic_DNA"/>
</dbReference>
<reference evidence="2" key="1">
    <citation type="journal article" date="2019" name="Int. J. Syst. Evol. Microbiol.">
        <title>The Global Catalogue of Microorganisms (GCM) 10K type strain sequencing project: providing services to taxonomists for standard genome sequencing and annotation.</title>
        <authorList>
            <consortium name="The Broad Institute Genomics Platform"/>
            <consortium name="The Broad Institute Genome Sequencing Center for Infectious Disease"/>
            <person name="Wu L."/>
            <person name="Ma J."/>
        </authorList>
    </citation>
    <scope>NUCLEOTIDE SEQUENCE [LARGE SCALE GENOMIC DNA]</scope>
    <source>
        <strain evidence="2">CGMCC 1.15772</strain>
    </source>
</reference>
<evidence type="ECO:0000313" key="1">
    <source>
        <dbReference type="EMBL" id="MFC6592833.1"/>
    </source>
</evidence>
<dbReference type="Proteomes" id="UP001596297">
    <property type="component" value="Unassembled WGS sequence"/>
</dbReference>
<dbReference type="RefSeq" id="WP_380083955.1">
    <property type="nucleotide sequence ID" value="NZ_JBHSWD010000002.1"/>
</dbReference>
<protein>
    <submittedName>
        <fullName evidence="1">DUF937 domain-containing protein</fullName>
    </submittedName>
</protein>
<proteinExistence type="predicted"/>
<gene>
    <name evidence="1" type="ORF">ACFP81_13065</name>
</gene>
<sequence length="561" mass="57741">MTEQLRQMFSDSVLNLLAQTVGLTPQQVSAILSRLLPQQLDSLADLAGRPEGAQALGAAWEGLQVPAQLDAAHLGSLETQGESLSQRLMPGLNLMGLAGEAGGNESAVRRLSFLSLPLLLSALQRSGTSAANFQSLTGMRGLLSGLSLGTLGAATVVSSVPEVKVVEGAPVQAAQPEPVRTETVRTEQERVLTAAPPAERSGCNPLWLIPLLLLGLGGWWLMNNQKTETAPAQTQTQTQTQTTPAATTPAEGIVVENPQQSANLPTEPFTMSGTGPAGDVITITDSANTQVNQVTVGEDGRWSAEMPAPAEGVTGYTLRGTPSGAESSFSVNGAATDAQLDSSVPTSPAATAAAATTDTAEVVAVEVLEPASGANVPAETFNISGTGKPGASYALYEDGVNVGTFFADDSGAWTVNVTSAVPGEHAYIITDDKGVKVAELPLMVSQPVAAADCSANTALALSLDDGESVSAPFRFGGIGDAKSYTVVVKRGDREVGRKDVPNGTNCAWSYLSEPGGKEGEVGAITYEVYETGSDTLDTAITLNVTGSGVNWKDGQYVGPTN</sequence>
<comment type="caution">
    <text evidence="1">The sequence shown here is derived from an EMBL/GenBank/DDBJ whole genome shotgun (WGS) entry which is preliminary data.</text>
</comment>
<evidence type="ECO:0000313" key="2">
    <source>
        <dbReference type="Proteomes" id="UP001596297"/>
    </source>
</evidence>
<dbReference type="Gene3D" id="2.60.40.10">
    <property type="entry name" value="Immunoglobulins"/>
    <property type="match status" value="1"/>
</dbReference>
<keyword evidence="2" id="KW-1185">Reference proteome</keyword>
<dbReference type="Pfam" id="PF06078">
    <property type="entry name" value="DUF937"/>
    <property type="match status" value="2"/>
</dbReference>
<dbReference type="InterPro" id="IPR027405">
    <property type="entry name" value="YidB-like"/>
</dbReference>
<dbReference type="InterPro" id="IPR013783">
    <property type="entry name" value="Ig-like_fold"/>
</dbReference>
<organism evidence="1 2">
    <name type="scientific">Deinococcus lacus</name>
    <dbReference type="NCBI Taxonomy" id="392561"/>
    <lineage>
        <taxon>Bacteria</taxon>
        <taxon>Thermotogati</taxon>
        <taxon>Deinococcota</taxon>
        <taxon>Deinococci</taxon>
        <taxon>Deinococcales</taxon>
        <taxon>Deinococcaceae</taxon>
        <taxon>Deinococcus</taxon>
    </lineage>
</organism>
<name>A0ABW1YFP6_9DEIO</name>
<dbReference type="SUPFAM" id="SSF140804">
    <property type="entry name" value="YidB-like"/>
    <property type="match status" value="1"/>
</dbReference>
<accession>A0ABW1YFP6</accession>
<dbReference type="InterPro" id="IPR009282">
    <property type="entry name" value="DUF937"/>
</dbReference>